<dbReference type="PANTHER" id="PTHR43181">
    <property type="entry name" value="2-C-METHYL-D-ERYTHRITOL 2,4-CYCLODIPHOSPHATE SYNTHASE, CHLOROPLASTIC"/>
    <property type="match status" value="1"/>
</dbReference>
<evidence type="ECO:0000256" key="2">
    <source>
        <dbReference type="HAMAP-Rule" id="MF_00107"/>
    </source>
</evidence>
<dbReference type="HAMAP" id="MF_00107">
    <property type="entry name" value="IspF"/>
    <property type="match status" value="1"/>
</dbReference>
<dbReference type="Proteomes" id="UP001056834">
    <property type="component" value="Chromosome"/>
</dbReference>
<dbReference type="RefSeq" id="WP_250223380.1">
    <property type="nucleotide sequence ID" value="NZ_CP097762.1"/>
</dbReference>
<keyword evidence="6" id="KW-1185">Reference proteome</keyword>
<accession>A0ABY4SZI1</accession>
<dbReference type="GO" id="GO:0008685">
    <property type="term" value="F:2-C-methyl-D-erythritol 2,4-cyclodiphosphate synthase activity"/>
    <property type="evidence" value="ECO:0007669"/>
    <property type="project" value="UniProtKB-EC"/>
</dbReference>
<reference evidence="5" key="1">
    <citation type="submission" date="2022-05" db="EMBL/GenBank/DDBJ databases">
        <title>Impact of host demography and evolutionary history on endosymbiont molecular evolution: a test in carpenter ants (Genus Camponotus) and their Blochmannia endosymbionts.</title>
        <authorList>
            <person name="Manthey J.D."/>
            <person name="Giron J.C."/>
            <person name="Hruska J.P."/>
        </authorList>
    </citation>
    <scope>NUCLEOTIDE SEQUENCE</scope>
    <source>
        <strain evidence="5">C-006</strain>
    </source>
</reference>
<feature type="binding site" evidence="2">
    <location>
        <begin position="57"/>
        <end position="59"/>
    </location>
    <ligand>
        <name>4-CDP-2-C-methyl-D-erythritol 2-phosphate</name>
        <dbReference type="ChEBI" id="CHEBI:57919"/>
    </ligand>
</feature>
<dbReference type="EC" id="4.6.1.12" evidence="2 3"/>
<evidence type="ECO:0000313" key="5">
    <source>
        <dbReference type="EMBL" id="URJ25249.1"/>
    </source>
</evidence>
<protein>
    <recommendedName>
        <fullName evidence="2 3">2-C-methyl-D-erythritol 2,4-cyclodiphosphate synthase</fullName>
        <shortName evidence="2">MECDP-synthase</shortName>
        <shortName evidence="2">MECPP-synthase</shortName>
        <shortName evidence="2">MECPS</shortName>
        <ecNumber evidence="2 3">4.6.1.12</ecNumber>
    </recommendedName>
</protein>
<feature type="binding site" evidence="2">
    <location>
        <position position="11"/>
    </location>
    <ligand>
        <name>a divalent metal cation</name>
        <dbReference type="ChEBI" id="CHEBI:60240"/>
    </ligand>
</feature>
<feature type="site" description="Transition state stabilizer" evidence="2">
    <location>
        <position position="134"/>
    </location>
</feature>
<organism evidence="5 6">
    <name type="scientific">Candidatus Blochmannia ocreatus</name>
    <name type="common">nom. nud.</name>
    <dbReference type="NCBI Taxonomy" id="251538"/>
    <lineage>
        <taxon>Bacteria</taxon>
        <taxon>Pseudomonadati</taxon>
        <taxon>Pseudomonadota</taxon>
        <taxon>Gammaproteobacteria</taxon>
        <taxon>Enterobacterales</taxon>
        <taxon>Enterobacteriaceae</taxon>
        <taxon>ant endosymbionts</taxon>
        <taxon>Candidatus Blochmanniella</taxon>
    </lineage>
</organism>
<feature type="binding site" evidence="2">
    <location>
        <position position="9"/>
    </location>
    <ligand>
        <name>a divalent metal cation</name>
        <dbReference type="ChEBI" id="CHEBI:60240"/>
    </ligand>
</feature>
<evidence type="ECO:0000256" key="3">
    <source>
        <dbReference type="RuleBase" id="RU004395"/>
    </source>
</evidence>
<dbReference type="Pfam" id="PF02542">
    <property type="entry name" value="YgbB"/>
    <property type="match status" value="1"/>
</dbReference>
<keyword evidence="1 2" id="KW-0414">Isoprene biosynthesis</keyword>
<feature type="binding site" evidence="2">
    <location>
        <position position="43"/>
    </location>
    <ligand>
        <name>a divalent metal cation</name>
        <dbReference type="ChEBI" id="CHEBI:60240"/>
    </ligand>
</feature>
<feature type="site" description="Transition state stabilizer" evidence="2">
    <location>
        <position position="35"/>
    </location>
</feature>
<dbReference type="NCBIfam" id="TIGR00151">
    <property type="entry name" value="ispF"/>
    <property type="match status" value="1"/>
</dbReference>
<comment type="cofactor">
    <cofactor evidence="2">
        <name>a divalent metal cation</name>
        <dbReference type="ChEBI" id="CHEBI:60240"/>
    </cofactor>
    <text evidence="2">Binds 1 divalent metal cation per subunit.</text>
</comment>
<dbReference type="SUPFAM" id="SSF69765">
    <property type="entry name" value="IpsF-like"/>
    <property type="match status" value="1"/>
</dbReference>
<feature type="binding site" evidence="2">
    <location>
        <begin position="133"/>
        <end position="136"/>
    </location>
    <ligand>
        <name>4-CDP-2-C-methyl-D-erythritol 2-phosphate</name>
        <dbReference type="ChEBI" id="CHEBI:57919"/>
    </ligand>
</feature>
<comment type="caution">
    <text evidence="2">Lacks conserved residue(s) required for the propagation of feature annotation.</text>
</comment>
<dbReference type="CDD" id="cd00554">
    <property type="entry name" value="MECDP_synthase"/>
    <property type="match status" value="1"/>
</dbReference>
<comment type="pathway">
    <text evidence="2">Isoprenoid biosynthesis; isopentenyl diphosphate biosynthesis via DXP pathway; isopentenyl diphosphate from 1-deoxy-D-xylulose 5-phosphate: step 4/6.</text>
</comment>
<keyword evidence="2 3" id="KW-0456">Lyase</keyword>
<dbReference type="EMBL" id="CP097762">
    <property type="protein sequence ID" value="URJ25249.1"/>
    <property type="molecule type" value="Genomic_DNA"/>
</dbReference>
<feature type="binding site" evidence="2">
    <location>
        <begin position="9"/>
        <end position="11"/>
    </location>
    <ligand>
        <name>4-CDP-2-C-methyl-D-erythritol 2-phosphate</name>
        <dbReference type="ChEBI" id="CHEBI:57919"/>
    </ligand>
</feature>
<gene>
    <name evidence="2 5" type="primary">ispF</name>
    <name evidence="5" type="ORF">M9405_00745</name>
</gene>
<evidence type="ECO:0000256" key="1">
    <source>
        <dbReference type="ARBA" id="ARBA00023229"/>
    </source>
</evidence>
<name>A0ABY4SZI1_9ENTR</name>
<sequence length="163" mass="17825">MLRIGYGFDTHPFGIGRPFIIGGVRIPDDREIIAHSDGDVMIHALIDSLLGAACLGDIGSIFPDTDIQYSNIDSRKLLRIIWNKIFDQGFTLNNIDITVILQYPKINKYLSQICFNLSKDLRCSTKSINIKATTTNTLGHIGCAKGIACVTVVLLNSTVSAAI</sequence>
<comment type="subunit">
    <text evidence="2">Homotrimer.</text>
</comment>
<dbReference type="InterPro" id="IPR003526">
    <property type="entry name" value="MECDP_synthase"/>
</dbReference>
<feature type="binding site" evidence="2">
    <location>
        <begin position="35"/>
        <end position="36"/>
    </location>
    <ligand>
        <name>4-CDP-2-C-methyl-D-erythritol 2-phosphate</name>
        <dbReference type="ChEBI" id="CHEBI:57919"/>
    </ligand>
</feature>
<comment type="function">
    <text evidence="2">Involved in the biosynthesis of isopentenyl diphosphate (IPP) and dimethylallyl diphosphate (DMAPP), two major building blocks of isoprenoid compounds. Catalyzes the conversion of 4-diphosphocytidyl-2-C-methyl-D-erythritol 2-phosphate (CDP-ME2P) to 2-C-methyl-D-erythritol 2,4-cyclodiphosphate (ME-CPP) with a corresponding release of cytidine 5-monophosphate (CMP).</text>
</comment>
<comment type="similarity">
    <text evidence="2 3">Belongs to the IspF family.</text>
</comment>
<dbReference type="Gene3D" id="3.30.1330.50">
    <property type="entry name" value="2-C-methyl-D-erythritol 2,4-cyclodiphosphate synthase"/>
    <property type="match status" value="1"/>
</dbReference>
<feature type="domain" description="2-C-methyl-D-erythritol 2,4-cyclodiphosphate synthase" evidence="4">
    <location>
        <begin position="2"/>
        <end position="155"/>
    </location>
</feature>
<keyword evidence="2" id="KW-0479">Metal-binding</keyword>
<feature type="binding site" evidence="2">
    <location>
        <begin position="62"/>
        <end position="66"/>
    </location>
    <ligand>
        <name>4-CDP-2-C-methyl-D-erythritol 2-phosphate</name>
        <dbReference type="ChEBI" id="CHEBI:57919"/>
    </ligand>
</feature>
<comment type="catalytic activity">
    <reaction evidence="2 3">
        <text>4-CDP-2-C-methyl-D-erythritol 2-phosphate = 2-C-methyl-D-erythritol 2,4-cyclic diphosphate + CMP</text>
        <dbReference type="Rhea" id="RHEA:23864"/>
        <dbReference type="ChEBI" id="CHEBI:57919"/>
        <dbReference type="ChEBI" id="CHEBI:58483"/>
        <dbReference type="ChEBI" id="CHEBI:60377"/>
        <dbReference type="EC" id="4.6.1.12"/>
    </reaction>
</comment>
<evidence type="ECO:0000313" key="6">
    <source>
        <dbReference type="Proteomes" id="UP001056834"/>
    </source>
</evidence>
<dbReference type="PANTHER" id="PTHR43181:SF1">
    <property type="entry name" value="2-C-METHYL-D-ERYTHRITOL 2,4-CYCLODIPHOSPHATE SYNTHASE, CHLOROPLASTIC"/>
    <property type="match status" value="1"/>
</dbReference>
<evidence type="ECO:0000259" key="4">
    <source>
        <dbReference type="Pfam" id="PF02542"/>
    </source>
</evidence>
<dbReference type="InterPro" id="IPR036571">
    <property type="entry name" value="MECDP_synthase_sf"/>
</dbReference>
<proteinExistence type="inferred from homology"/>